<evidence type="ECO:0000256" key="4">
    <source>
        <dbReference type="PIRNR" id="PIRNR006078"/>
    </source>
</evidence>
<reference evidence="5 6" key="1">
    <citation type="submission" date="2020-12" db="EMBL/GenBank/DDBJ databases">
        <title>Microbacterium sp. HY060.</title>
        <authorList>
            <person name="Zhou J."/>
        </authorList>
    </citation>
    <scope>NUCLEOTIDE SEQUENCE [LARGE SCALE GENOMIC DNA]</scope>
    <source>
        <strain evidence="5 6">HY60</strain>
    </source>
</reference>
<organism evidence="5 6">
    <name type="scientific">Paramicrobacterium chengjingii</name>
    <dbReference type="NCBI Taxonomy" id="2769067"/>
    <lineage>
        <taxon>Bacteria</taxon>
        <taxon>Bacillati</taxon>
        <taxon>Actinomycetota</taxon>
        <taxon>Actinomycetes</taxon>
        <taxon>Micrococcales</taxon>
        <taxon>Microbacteriaceae</taxon>
        <taxon>Paramicrobacterium</taxon>
    </lineage>
</organism>
<dbReference type="InterPro" id="IPR036129">
    <property type="entry name" value="Glycerate_kinase_sf"/>
</dbReference>
<name>A0ABX6YF74_9MICO</name>
<proteinExistence type="inferred from homology"/>
<evidence type="ECO:0000313" key="5">
    <source>
        <dbReference type="EMBL" id="QPZ37433.1"/>
    </source>
</evidence>
<keyword evidence="3 4" id="KW-0418">Kinase</keyword>
<comment type="similarity">
    <text evidence="1 4">Belongs to the glycerate kinase type-1 family.</text>
</comment>
<dbReference type="PANTHER" id="PTHR21599:SF0">
    <property type="entry name" value="GLYCERATE KINASE"/>
    <property type="match status" value="1"/>
</dbReference>
<dbReference type="InterPro" id="IPR018197">
    <property type="entry name" value="Glycerate_kinase_RE-like"/>
</dbReference>
<keyword evidence="2 4" id="KW-0808">Transferase</keyword>
<dbReference type="EMBL" id="CP061169">
    <property type="protein sequence ID" value="QPZ37433.1"/>
    <property type="molecule type" value="Genomic_DNA"/>
</dbReference>
<keyword evidence="6" id="KW-1185">Reference proteome</keyword>
<dbReference type="RefSeq" id="WP_166991913.1">
    <property type="nucleotide sequence ID" value="NZ_CP061169.1"/>
</dbReference>
<dbReference type="SUPFAM" id="SSF110738">
    <property type="entry name" value="Glycerate kinase I"/>
    <property type="match status" value="1"/>
</dbReference>
<evidence type="ECO:0000256" key="3">
    <source>
        <dbReference type="ARBA" id="ARBA00022777"/>
    </source>
</evidence>
<evidence type="ECO:0000256" key="1">
    <source>
        <dbReference type="ARBA" id="ARBA00006284"/>
    </source>
</evidence>
<dbReference type="Gene3D" id="3.90.1510.10">
    <property type="entry name" value="Glycerate kinase, domain 2"/>
    <property type="match status" value="1"/>
</dbReference>
<dbReference type="GO" id="GO:0016301">
    <property type="term" value="F:kinase activity"/>
    <property type="evidence" value="ECO:0007669"/>
    <property type="project" value="UniProtKB-KW"/>
</dbReference>
<dbReference type="InterPro" id="IPR004381">
    <property type="entry name" value="Glycerate_kinase"/>
</dbReference>
<dbReference type="NCBIfam" id="TIGR00045">
    <property type="entry name" value="glycerate kinase"/>
    <property type="match status" value="1"/>
</dbReference>
<dbReference type="PIRSF" id="PIRSF006078">
    <property type="entry name" value="GlxK"/>
    <property type="match status" value="1"/>
</dbReference>
<dbReference type="InterPro" id="IPR018193">
    <property type="entry name" value="Glyc_kinase_flavodox-like_fold"/>
</dbReference>
<gene>
    <name evidence="5" type="ORF">HCR76_11365</name>
</gene>
<accession>A0ABX6YF74</accession>
<dbReference type="PANTHER" id="PTHR21599">
    <property type="entry name" value="GLYCERATE KINASE"/>
    <property type="match status" value="1"/>
</dbReference>
<sequence length="376" mass="36659">MRILIATDKFKGSLTGPEVAHALASGLSGHTVDSIPVADGGEGTVDAAIAVGFSEYHASVTGPTGESVNARFAVNGSEAVIEMAAASGLDVLPGGTPAPLRASSRGTGELIVAALDAGCTRITIGVGGSANTDGGAGVLAGLGARLLDVDGRDLPDGGAALAKLASVDVSGLDPRVATCEIVLAADVDNPLLGTRGAAAVFGPQKGATDADVATLDAALAHYVGVLASAVPAAAEHAEAAGAGAAGGVGFAALVLGAHREPGATVVQKLTGLAARIDASDLVITGEGSLDEQSLGGKAPIGVARAAVAASVPVIAVCGRTTLSESVLRDAGFAAVYALADLEPDVRKSMAGAAELLRRIAETINTDSVRLTQGVSS</sequence>
<evidence type="ECO:0000313" key="6">
    <source>
        <dbReference type="Proteomes" id="UP000662814"/>
    </source>
</evidence>
<dbReference type="Proteomes" id="UP000662814">
    <property type="component" value="Chromosome"/>
</dbReference>
<evidence type="ECO:0000256" key="2">
    <source>
        <dbReference type="ARBA" id="ARBA00022679"/>
    </source>
</evidence>
<protein>
    <submittedName>
        <fullName evidence="5">Glycerate kinase</fullName>
    </submittedName>
</protein>
<dbReference type="Pfam" id="PF02595">
    <property type="entry name" value="Gly_kinase"/>
    <property type="match status" value="1"/>
</dbReference>
<dbReference type="Gene3D" id="3.40.50.10350">
    <property type="entry name" value="Glycerate kinase, domain 1"/>
    <property type="match status" value="1"/>
</dbReference>